<dbReference type="Proteomes" id="UP001152561">
    <property type="component" value="Unassembled WGS sequence"/>
</dbReference>
<evidence type="ECO:0000259" key="2">
    <source>
        <dbReference type="PROSITE" id="PS50053"/>
    </source>
</evidence>
<dbReference type="Pfam" id="PF00240">
    <property type="entry name" value="ubiquitin"/>
    <property type="match status" value="1"/>
</dbReference>
<organism evidence="3 4">
    <name type="scientific">Anisodus acutangulus</name>
    <dbReference type="NCBI Taxonomy" id="402998"/>
    <lineage>
        <taxon>Eukaryota</taxon>
        <taxon>Viridiplantae</taxon>
        <taxon>Streptophyta</taxon>
        <taxon>Embryophyta</taxon>
        <taxon>Tracheophyta</taxon>
        <taxon>Spermatophyta</taxon>
        <taxon>Magnoliopsida</taxon>
        <taxon>eudicotyledons</taxon>
        <taxon>Gunneridae</taxon>
        <taxon>Pentapetalae</taxon>
        <taxon>asterids</taxon>
        <taxon>lamiids</taxon>
        <taxon>Solanales</taxon>
        <taxon>Solanaceae</taxon>
        <taxon>Solanoideae</taxon>
        <taxon>Hyoscyameae</taxon>
        <taxon>Anisodus</taxon>
    </lineage>
</organism>
<dbReference type="GO" id="GO:0071818">
    <property type="term" value="C:BAT3 complex"/>
    <property type="evidence" value="ECO:0007669"/>
    <property type="project" value="TreeGrafter"/>
</dbReference>
<feature type="domain" description="Ubiquitin-like" evidence="2">
    <location>
        <begin position="46"/>
        <end position="121"/>
    </location>
</feature>
<evidence type="ECO:0000256" key="1">
    <source>
        <dbReference type="SAM" id="MobiDB-lite"/>
    </source>
</evidence>
<accession>A0A9Q1R3T0</accession>
<comment type="caution">
    <text evidence="3">The sequence shown here is derived from an EMBL/GenBank/DDBJ whole genome shotgun (WGS) entry which is preliminary data.</text>
</comment>
<dbReference type="GO" id="GO:0036503">
    <property type="term" value="P:ERAD pathway"/>
    <property type="evidence" value="ECO:0007669"/>
    <property type="project" value="TreeGrafter"/>
</dbReference>
<dbReference type="EMBL" id="JAJAGQ010000017">
    <property type="protein sequence ID" value="KAJ8538840.1"/>
    <property type="molecule type" value="Genomic_DNA"/>
</dbReference>
<feature type="compositionally biased region" description="Basic and acidic residues" evidence="1">
    <location>
        <begin position="597"/>
        <end position="606"/>
    </location>
</feature>
<protein>
    <recommendedName>
        <fullName evidence="2">Ubiquitin-like domain-containing protein</fullName>
    </recommendedName>
</protein>
<dbReference type="InterPro" id="IPR000626">
    <property type="entry name" value="Ubiquitin-like_dom"/>
</dbReference>
<dbReference type="GO" id="GO:0051787">
    <property type="term" value="F:misfolded protein binding"/>
    <property type="evidence" value="ECO:0007669"/>
    <property type="project" value="TreeGrafter"/>
</dbReference>
<name>A0A9Q1R3T0_9SOLA</name>
<feature type="compositionally biased region" description="Polar residues" evidence="1">
    <location>
        <begin position="449"/>
        <end position="470"/>
    </location>
</feature>
<dbReference type="PROSITE" id="PS50053">
    <property type="entry name" value="UBIQUITIN_2"/>
    <property type="match status" value="1"/>
</dbReference>
<evidence type="ECO:0000313" key="4">
    <source>
        <dbReference type="Proteomes" id="UP001152561"/>
    </source>
</evidence>
<dbReference type="PANTHER" id="PTHR15204">
    <property type="entry name" value="LARGE PROLINE-RICH PROTEIN BAG6"/>
    <property type="match status" value="1"/>
</dbReference>
<dbReference type="PANTHER" id="PTHR15204:SF0">
    <property type="entry name" value="LARGE PROLINE-RICH PROTEIN BAG6"/>
    <property type="match status" value="1"/>
</dbReference>
<feature type="region of interest" description="Disordered" evidence="1">
    <location>
        <begin position="597"/>
        <end position="616"/>
    </location>
</feature>
<dbReference type="InterPro" id="IPR029071">
    <property type="entry name" value="Ubiquitin-like_domsf"/>
</dbReference>
<dbReference type="PRINTS" id="PR00348">
    <property type="entry name" value="UBIQUITIN"/>
</dbReference>
<keyword evidence="4" id="KW-1185">Reference proteome</keyword>
<feature type="compositionally biased region" description="Polar residues" evidence="1">
    <location>
        <begin position="518"/>
        <end position="535"/>
    </location>
</feature>
<dbReference type="Gene3D" id="3.10.20.90">
    <property type="entry name" value="Phosphatidylinositol 3-kinase Catalytic Subunit, Chain A, domain 1"/>
    <property type="match status" value="1"/>
</dbReference>
<dbReference type="CDD" id="cd17039">
    <property type="entry name" value="Ubl_ubiquitin_like"/>
    <property type="match status" value="1"/>
</dbReference>
<gene>
    <name evidence="3" type="ORF">K7X08_032309</name>
</gene>
<dbReference type="InterPro" id="IPR019956">
    <property type="entry name" value="Ubiquitin_dom"/>
</dbReference>
<proteinExistence type="predicted"/>
<feature type="region of interest" description="Disordered" evidence="1">
    <location>
        <begin position="119"/>
        <end position="143"/>
    </location>
</feature>
<sequence length="704" mass="75054">MILLRKHLRSSYLSGINRYLVKMGNNGAEYEKICGVHEAKCPETTVEIKIKTLDSHTYTLRVDKCAPVPALKQQIATVTGVLSEQQRLICRGKVLKDDQLLSAYHVEDGHTLHLVVRQPSSENAPDPQGNASASSSGHVQGNRVGPGVVVGTYNLSEHGDGAFPDLNRIISAVLGSFGVARVGNEGIDLNTDQASTMDQSGSGIGVSAYPTGFPVEAQPPVIPDSLTTLTQYLTNLTEEFRANGRGQSENAQTAGIYGADRPDFDASSHSTRQRGLPTPASLAEVMLSMHQLFTEQAAQCFLQFSRQLENQAQVTEPTERMRIQSYALRTGDLLQKLGALLLELGRTTMTLRMGQTADDAVVNAGPAVFVSTAGPNPIMVQPLPFQPGTNSGAIPVGTVQNGSGLSGPSVGSGFTPRNIDIRIRTGSFMPSTYRRDPAGSQHPGLATPAASNGRNSDQETGGVSGSSSAMESGVRVVPIRTVVTTVPASVGHSTSNSSRGSLGILYPVLTRVEHINSRNSNNSGAAQASDRNNSHGVEAEQPPNPESAGEQQTNAFFGAEGNFGSFSELSSSEEFSTQLQSRIDQIYRTFFAGENIHPENVSDRRGGSSFASGDRVATEDIGNSQATTMASGDGVLLSNILRHIMPIISETTETSDNSSRDRSNLDGDRSDHGSIQGRESTERESSSHRCHDPSLPPSSKRQKR</sequence>
<dbReference type="SUPFAM" id="SSF54236">
    <property type="entry name" value="Ubiquitin-like"/>
    <property type="match status" value="1"/>
</dbReference>
<dbReference type="SMART" id="SM00213">
    <property type="entry name" value="UBQ"/>
    <property type="match status" value="1"/>
</dbReference>
<dbReference type="GO" id="GO:0031593">
    <property type="term" value="F:polyubiquitin modification-dependent protein binding"/>
    <property type="evidence" value="ECO:0007669"/>
    <property type="project" value="TreeGrafter"/>
</dbReference>
<evidence type="ECO:0000313" key="3">
    <source>
        <dbReference type="EMBL" id="KAJ8538840.1"/>
    </source>
</evidence>
<feature type="region of interest" description="Disordered" evidence="1">
    <location>
        <begin position="427"/>
        <end position="473"/>
    </location>
</feature>
<dbReference type="OrthoDB" id="267397at2759"/>
<feature type="region of interest" description="Disordered" evidence="1">
    <location>
        <begin position="518"/>
        <end position="551"/>
    </location>
</feature>
<reference evidence="4" key="1">
    <citation type="journal article" date="2023" name="Proc. Natl. Acad. Sci. U.S.A.">
        <title>Genomic and structural basis for evolution of tropane alkaloid biosynthesis.</title>
        <authorList>
            <person name="Wanga Y.-J."/>
            <person name="Taina T."/>
            <person name="Yua J.-Y."/>
            <person name="Lia J."/>
            <person name="Xua B."/>
            <person name="Chenc J."/>
            <person name="D'Auriad J.C."/>
            <person name="Huanga J.-P."/>
            <person name="Huanga S.-X."/>
        </authorList>
    </citation>
    <scope>NUCLEOTIDE SEQUENCE [LARGE SCALE GENOMIC DNA]</scope>
    <source>
        <strain evidence="4">cv. KIB-2019</strain>
    </source>
</reference>
<feature type="compositionally biased region" description="Basic and acidic residues" evidence="1">
    <location>
        <begin position="658"/>
        <end position="672"/>
    </location>
</feature>
<feature type="compositionally biased region" description="Basic and acidic residues" evidence="1">
    <location>
        <begin position="679"/>
        <end position="692"/>
    </location>
</feature>
<dbReference type="AlphaFoldDB" id="A0A9Q1R3T0"/>
<feature type="region of interest" description="Disordered" evidence="1">
    <location>
        <begin position="650"/>
        <end position="704"/>
    </location>
</feature>
<dbReference type="FunFam" id="3.10.20.90:FF:000154">
    <property type="entry name" value="Large proline-rich protein BAG6"/>
    <property type="match status" value="1"/>
</dbReference>
<feature type="compositionally biased region" description="Polar residues" evidence="1">
    <location>
        <begin position="119"/>
        <end position="139"/>
    </location>
</feature>